<dbReference type="EMBL" id="JAUQSY010000003">
    <property type="protein sequence ID" value="MDO7874008.1"/>
    <property type="molecule type" value="Genomic_DNA"/>
</dbReference>
<keyword evidence="3" id="KW-1185">Reference proteome</keyword>
<organism evidence="2 3">
    <name type="scientific">Hymenobacter aranciens</name>
    <dbReference type="NCBI Taxonomy" id="3063996"/>
    <lineage>
        <taxon>Bacteria</taxon>
        <taxon>Pseudomonadati</taxon>
        <taxon>Bacteroidota</taxon>
        <taxon>Cytophagia</taxon>
        <taxon>Cytophagales</taxon>
        <taxon>Hymenobacteraceae</taxon>
        <taxon>Hymenobacter</taxon>
    </lineage>
</organism>
<evidence type="ECO:0000313" key="2">
    <source>
        <dbReference type="EMBL" id="MDO7874008.1"/>
    </source>
</evidence>
<keyword evidence="1" id="KW-1133">Transmembrane helix</keyword>
<accession>A0ABT9B735</accession>
<keyword evidence="1" id="KW-0812">Transmembrane</keyword>
<proteinExistence type="predicted"/>
<feature type="transmembrane region" description="Helical" evidence="1">
    <location>
        <begin position="66"/>
        <end position="91"/>
    </location>
</feature>
<protein>
    <submittedName>
        <fullName evidence="2">Uncharacterized protein</fullName>
    </submittedName>
</protein>
<dbReference type="RefSeq" id="WP_305005326.1">
    <property type="nucleotide sequence ID" value="NZ_JAUQSY010000003.1"/>
</dbReference>
<evidence type="ECO:0000313" key="3">
    <source>
        <dbReference type="Proteomes" id="UP001176429"/>
    </source>
</evidence>
<comment type="caution">
    <text evidence="2">The sequence shown here is derived from an EMBL/GenBank/DDBJ whole genome shotgun (WGS) entry which is preliminary data.</text>
</comment>
<dbReference type="Proteomes" id="UP001176429">
    <property type="component" value="Unassembled WGS sequence"/>
</dbReference>
<gene>
    <name evidence="2" type="ORF">Q5H93_04620</name>
</gene>
<name>A0ABT9B735_9BACT</name>
<keyword evidence="1" id="KW-0472">Membrane</keyword>
<sequence>MPCSYAAGCRVARRPFSCFACAGASSIPGLKWASEPLAYGLLLTDISVNLWLAYNAGREAVASLHVVLSLVVLPPPLVTLSAVASVTAFSVL</sequence>
<reference evidence="2" key="1">
    <citation type="submission" date="2023-07" db="EMBL/GenBank/DDBJ databases">
        <authorList>
            <person name="Kim M.K."/>
        </authorList>
    </citation>
    <scope>NUCLEOTIDE SEQUENCE</scope>
    <source>
        <strain evidence="2">ASUV-10-1</strain>
    </source>
</reference>
<evidence type="ECO:0000256" key="1">
    <source>
        <dbReference type="SAM" id="Phobius"/>
    </source>
</evidence>